<evidence type="ECO:0000256" key="1">
    <source>
        <dbReference type="SAM" id="MobiDB-lite"/>
    </source>
</evidence>
<accession>A0A1J5P288</accession>
<organism evidence="2 3">
    <name type="scientific">Neomoorella thermoacetica</name>
    <name type="common">Clostridium thermoaceticum</name>
    <dbReference type="NCBI Taxonomy" id="1525"/>
    <lineage>
        <taxon>Bacteria</taxon>
        <taxon>Bacillati</taxon>
        <taxon>Bacillota</taxon>
        <taxon>Clostridia</taxon>
        <taxon>Neomoorellales</taxon>
        <taxon>Neomoorellaceae</taxon>
        <taxon>Neomoorella</taxon>
    </lineage>
</organism>
<feature type="region of interest" description="Disordered" evidence="1">
    <location>
        <begin position="43"/>
        <end position="64"/>
    </location>
</feature>
<dbReference type="EMBL" id="MDDC01000001">
    <property type="protein sequence ID" value="OIQ61596.1"/>
    <property type="molecule type" value="Genomic_DNA"/>
</dbReference>
<dbReference type="AlphaFoldDB" id="A0A1J5P288"/>
<sequence length="64" mass="7187">MLQRHSFSLAAPYRFRPNIRIIPPRNPYRTLTSSSAYPAAFGNSSGDGYLIIREEGDENSSRPS</sequence>
<evidence type="ECO:0000313" key="2">
    <source>
        <dbReference type="EMBL" id="OIQ61596.1"/>
    </source>
</evidence>
<protein>
    <submittedName>
        <fullName evidence="2">Uncharacterized protein</fullName>
    </submittedName>
</protein>
<evidence type="ECO:0000313" key="3">
    <source>
        <dbReference type="Proteomes" id="UP000182811"/>
    </source>
</evidence>
<name>A0A1J5P288_NEOTH</name>
<gene>
    <name evidence="2" type="ORF">MOTE_01660</name>
</gene>
<proteinExistence type="predicted"/>
<dbReference type="Proteomes" id="UP000182811">
    <property type="component" value="Unassembled WGS sequence"/>
</dbReference>
<comment type="caution">
    <text evidence="2">The sequence shown here is derived from an EMBL/GenBank/DDBJ whole genome shotgun (WGS) entry which is preliminary data.</text>
</comment>
<reference evidence="2 3" key="1">
    <citation type="submission" date="2016-08" db="EMBL/GenBank/DDBJ databases">
        <title>Genome-based comparison of Moorella thermoacetic strains.</title>
        <authorList>
            <person name="Poehlein A."/>
            <person name="Bengelsdorf F.R."/>
            <person name="Esser C."/>
            <person name="Duerre P."/>
            <person name="Daniel R."/>
        </authorList>
    </citation>
    <scope>NUCLEOTIDE SEQUENCE [LARGE SCALE GENOMIC DNA]</scope>
    <source>
        <strain evidence="2 3">DSM 21394</strain>
    </source>
</reference>